<reference evidence="11" key="2">
    <citation type="submission" date="2013-04" db="UniProtKB">
        <authorList>
            <consortium name="EnsemblPlants"/>
        </authorList>
    </citation>
    <scope>IDENTIFICATION</scope>
</reference>
<dbReference type="GO" id="GO:0005886">
    <property type="term" value="C:plasma membrane"/>
    <property type="evidence" value="ECO:0007669"/>
    <property type="project" value="UniProtKB-SubCell"/>
</dbReference>
<proteinExistence type="predicted"/>
<dbReference type="FunFam" id="3.40.50.300:FF:002145">
    <property type="entry name" value="ABC transporter (MsbA subfamily)"/>
    <property type="match status" value="1"/>
</dbReference>
<dbReference type="SUPFAM" id="SSF52540">
    <property type="entry name" value="P-loop containing nucleoside triphosphate hydrolases"/>
    <property type="match status" value="1"/>
</dbReference>
<reference evidence="11" key="1">
    <citation type="journal article" date="2013" name="Nat. Commun.">
        <title>Whole-genome sequencing of Oryza brachyantha reveals mechanisms underlying Oryza genome evolution.</title>
        <authorList>
            <person name="Chen J."/>
            <person name="Huang Q."/>
            <person name="Gao D."/>
            <person name="Wang J."/>
            <person name="Lang Y."/>
            <person name="Liu T."/>
            <person name="Li B."/>
            <person name="Bai Z."/>
            <person name="Luis Goicoechea J."/>
            <person name="Liang C."/>
            <person name="Chen C."/>
            <person name="Zhang W."/>
            <person name="Sun S."/>
            <person name="Liao Y."/>
            <person name="Zhang X."/>
            <person name="Yang L."/>
            <person name="Song C."/>
            <person name="Wang M."/>
            <person name="Shi J."/>
            <person name="Liu G."/>
            <person name="Liu J."/>
            <person name="Zhou H."/>
            <person name="Zhou W."/>
            <person name="Yu Q."/>
            <person name="An N."/>
            <person name="Chen Y."/>
            <person name="Cai Q."/>
            <person name="Wang B."/>
            <person name="Liu B."/>
            <person name="Min J."/>
            <person name="Huang Y."/>
            <person name="Wu H."/>
            <person name="Li Z."/>
            <person name="Zhang Y."/>
            <person name="Yin Y."/>
            <person name="Song W."/>
            <person name="Jiang J."/>
            <person name="Jackson S.A."/>
            <person name="Wing R.A."/>
            <person name="Wang J."/>
            <person name="Chen M."/>
        </authorList>
    </citation>
    <scope>NUCLEOTIDE SEQUENCE [LARGE SCALE GENOMIC DNA]</scope>
    <source>
        <strain evidence="11">cv. IRGC 101232</strain>
    </source>
</reference>
<evidence type="ECO:0000256" key="4">
    <source>
        <dbReference type="ARBA" id="ARBA00022692"/>
    </source>
</evidence>
<dbReference type="InterPro" id="IPR003439">
    <property type="entry name" value="ABC_transporter-like_ATP-bd"/>
</dbReference>
<keyword evidence="5" id="KW-0547">Nucleotide-binding</keyword>
<evidence type="ECO:0000313" key="12">
    <source>
        <dbReference type="Proteomes" id="UP000006038"/>
    </source>
</evidence>
<name>J3L0S1_ORYBR</name>
<dbReference type="InterPro" id="IPR027417">
    <property type="entry name" value="P-loop_NTPase"/>
</dbReference>
<evidence type="ECO:0000256" key="5">
    <source>
        <dbReference type="ARBA" id="ARBA00022741"/>
    </source>
</evidence>
<keyword evidence="6" id="KW-0067">ATP-binding</keyword>
<dbReference type="Gramene" id="OB01G28270.1">
    <property type="protein sequence ID" value="OB01G28270.1"/>
    <property type="gene ID" value="OB01G28270"/>
</dbReference>
<evidence type="ECO:0000256" key="7">
    <source>
        <dbReference type="ARBA" id="ARBA00022989"/>
    </source>
</evidence>
<keyword evidence="8" id="KW-0472">Membrane</keyword>
<dbReference type="eggNOG" id="KOG0054">
    <property type="taxonomic scope" value="Eukaryota"/>
</dbReference>
<organism evidence="11">
    <name type="scientific">Oryza brachyantha</name>
    <name type="common">malo sina</name>
    <dbReference type="NCBI Taxonomy" id="4533"/>
    <lineage>
        <taxon>Eukaryota</taxon>
        <taxon>Viridiplantae</taxon>
        <taxon>Streptophyta</taxon>
        <taxon>Embryophyta</taxon>
        <taxon>Tracheophyta</taxon>
        <taxon>Spermatophyta</taxon>
        <taxon>Magnoliopsida</taxon>
        <taxon>Liliopsida</taxon>
        <taxon>Poales</taxon>
        <taxon>Poaceae</taxon>
        <taxon>BOP clade</taxon>
        <taxon>Oryzoideae</taxon>
        <taxon>Oryzeae</taxon>
        <taxon>Oryzinae</taxon>
        <taxon>Oryza</taxon>
    </lineage>
</organism>
<evidence type="ECO:0000256" key="2">
    <source>
        <dbReference type="ARBA" id="ARBA00022448"/>
    </source>
</evidence>
<evidence type="ECO:0000256" key="3">
    <source>
        <dbReference type="ARBA" id="ARBA00022475"/>
    </source>
</evidence>
<evidence type="ECO:0000313" key="11">
    <source>
        <dbReference type="EnsemblPlants" id="OB01G28270.1"/>
    </source>
</evidence>
<dbReference type="InterPro" id="IPR050173">
    <property type="entry name" value="ABC_transporter_C-like"/>
</dbReference>
<evidence type="ECO:0000256" key="6">
    <source>
        <dbReference type="ARBA" id="ARBA00022840"/>
    </source>
</evidence>
<evidence type="ECO:0000256" key="1">
    <source>
        <dbReference type="ARBA" id="ARBA00004651"/>
    </source>
</evidence>
<evidence type="ECO:0000256" key="9">
    <source>
        <dbReference type="ARBA" id="ARBA00023180"/>
    </source>
</evidence>
<feature type="domain" description="ABC transporter" evidence="10">
    <location>
        <begin position="43"/>
        <end position="190"/>
    </location>
</feature>
<dbReference type="GO" id="GO:0042626">
    <property type="term" value="F:ATPase-coupled transmembrane transporter activity"/>
    <property type="evidence" value="ECO:0007669"/>
    <property type="project" value="TreeGrafter"/>
</dbReference>
<keyword evidence="12" id="KW-1185">Reference proteome</keyword>
<evidence type="ECO:0000256" key="8">
    <source>
        <dbReference type="ARBA" id="ARBA00023136"/>
    </source>
</evidence>
<dbReference type="Gene3D" id="3.40.50.300">
    <property type="entry name" value="P-loop containing nucleotide triphosphate hydrolases"/>
    <property type="match status" value="1"/>
</dbReference>
<keyword evidence="3" id="KW-1003">Cell membrane</keyword>
<dbReference type="STRING" id="4533.J3L0S1"/>
<dbReference type="PANTHER" id="PTHR24223:SF422">
    <property type="entry name" value="OS12G0562700 PROTEIN"/>
    <property type="match status" value="1"/>
</dbReference>
<dbReference type="Proteomes" id="UP000006038">
    <property type="component" value="Chromosome 1"/>
</dbReference>
<accession>J3L0S1</accession>
<keyword evidence="2" id="KW-0813">Transport</keyword>
<dbReference type="OMA" id="IFILVEH"/>
<dbReference type="EnsemblPlants" id="OB01G28270.1">
    <property type="protein sequence ID" value="OB01G28270.1"/>
    <property type="gene ID" value="OB01G28270"/>
</dbReference>
<dbReference type="GO" id="GO:0016887">
    <property type="term" value="F:ATP hydrolysis activity"/>
    <property type="evidence" value="ECO:0007669"/>
    <property type="project" value="InterPro"/>
</dbReference>
<protein>
    <recommendedName>
        <fullName evidence="10">ABC transporter domain-containing protein</fullName>
    </recommendedName>
</protein>
<dbReference type="Pfam" id="PF00005">
    <property type="entry name" value="ABC_tran"/>
    <property type="match status" value="1"/>
</dbReference>
<evidence type="ECO:0000259" key="10">
    <source>
        <dbReference type="Pfam" id="PF00005"/>
    </source>
</evidence>
<comment type="subcellular location">
    <subcellularLocation>
        <location evidence="1">Cell membrane</location>
        <topology evidence="1">Multi-pass membrane protein</topology>
    </subcellularLocation>
</comment>
<keyword evidence="9" id="KW-0325">Glycoprotein</keyword>
<dbReference type="PANTHER" id="PTHR24223">
    <property type="entry name" value="ATP-BINDING CASSETTE SUB-FAMILY C"/>
    <property type="match status" value="1"/>
</dbReference>
<keyword evidence="7" id="KW-1133">Transmembrane helix</keyword>
<dbReference type="GO" id="GO:0005524">
    <property type="term" value="F:ATP binding"/>
    <property type="evidence" value="ECO:0007669"/>
    <property type="project" value="UniProtKB-KW"/>
</dbReference>
<dbReference type="HOGENOM" id="CLU_000604_1_9_1"/>
<dbReference type="AlphaFoldDB" id="J3L0S1"/>
<keyword evidence="4" id="KW-0812">Transmembrane</keyword>
<sequence length="196" mass="21344">MNTVSEAPDIVEDNQLPADWPSAGKVVLEYLEVKYTHDASAVLKGISCTFHGGEKIGIVGRTGSGKATLINAIFILVEHSGGKIIIDGQNITTMGLMDLRSRIGLVPQDRILFHGSIRYNLDPQGNFLNEQIWKVLGKCQLDEVIEEKQGLDSLVGEGGSNWSMGQRQLLCLGRVLLRRSCIVILDEATASIDNAN</sequence>